<keyword evidence="5 7" id="KW-0472">Membrane</keyword>
<keyword evidence="6 7" id="KW-0998">Cell outer membrane</keyword>
<dbReference type="GO" id="GO:0009279">
    <property type="term" value="C:cell outer membrane"/>
    <property type="evidence" value="ECO:0007669"/>
    <property type="project" value="UniProtKB-SubCell"/>
</dbReference>
<dbReference type="Gene3D" id="2.40.170.20">
    <property type="entry name" value="TonB-dependent receptor, beta-barrel domain"/>
    <property type="match status" value="1"/>
</dbReference>
<reference evidence="9" key="1">
    <citation type="submission" date="2023-10" db="EMBL/GenBank/DDBJ databases">
        <title>Characterization and whole genome sequencing of a novel strain of Bergeyella porcorum QD2021 isolated from pig.</title>
        <authorList>
            <person name="Liu G."/>
            <person name="Chen C."/>
            <person name="Han X."/>
        </authorList>
    </citation>
    <scope>NUCLEOTIDE SEQUENCE</scope>
    <source>
        <strain evidence="9">QD2021</strain>
    </source>
</reference>
<dbReference type="EMBL" id="CP136426">
    <property type="protein sequence ID" value="WOC52469.1"/>
    <property type="molecule type" value="Genomic_DNA"/>
</dbReference>
<comment type="similarity">
    <text evidence="7">Belongs to the TonB-dependent receptor family.</text>
</comment>
<evidence type="ECO:0000256" key="1">
    <source>
        <dbReference type="ARBA" id="ARBA00004571"/>
    </source>
</evidence>
<dbReference type="InterPro" id="IPR023997">
    <property type="entry name" value="TonB-dep_OMP_SusC/RagA_CS"/>
</dbReference>
<dbReference type="Proteomes" id="UP001432059">
    <property type="component" value="Chromosome"/>
</dbReference>
<dbReference type="SUPFAM" id="SSF56935">
    <property type="entry name" value="Porins"/>
    <property type="match status" value="1"/>
</dbReference>
<dbReference type="InterPro" id="IPR036942">
    <property type="entry name" value="Beta-barrel_TonB_sf"/>
</dbReference>
<dbReference type="NCBIfam" id="TIGR04056">
    <property type="entry name" value="OMP_RagA_SusC"/>
    <property type="match status" value="1"/>
</dbReference>
<sequence>MNVNLKVLGVGALFFIGGTAMLTAQKRDTATKTRDIDEVVVVGYGTQKKSEVTGAITQVKGDDLKNLVTPSFDQQLSGRASGVQVTQNSGLLGQAPRFRIRGVNSINSSTYPLVVVDGLPINTGDLGGYAANNALADINPNDIESMEVLKDGAATAIYGSRAANGVVLITTKKGKQGRTTFNYNTYLGVAETAKYFDLLKTADFITINNEKRTNRGQAAVAFGDAYDTNWQKAVLRSAAQMDHNFNFSGGLGKGSYYASFGYTKQEGIIRANDLERFSARLNADQKVGERFKVGLNLGVTRTITNGLNVGESSLSGAMFNVIRQLPNTPVFDPSGPYGYNIDVVGSNTIVGRAENAEHIANNLPNIRFVLDNNIYRSATSRIIGSGYGEYKFFDWLSLRSQVSVDRNETLGLLFWHPFHGDGVSTNGRVQNNTDISQTYNWQNVLTVNKSFGGHNFVLTGVNEYQQTDRNGFMGGGTNLADAFFKSNVFTGTYSTPLSFGYRTANSIVSYLGRLNYDFGKRYFISASLRKDIMSKFAPEVRSEVFPGVSAGWTVSNENFFEGAKSVVSDFKLRGSWGRTGNFNVFGGDFPYYGAFSPRKYGDYNGLAFARMGNPLLTWEVLEKSNVGLDLSLLRNRIKFTVDYYINDANRLVDRVQTPASLGVPDNRYISNIGNIRNRGWEFSLDSEVVRTDNFSLNISANLTLNNNEVLELANGADQISTYNIIREGLPINSLYGVRYWGVNMANGNPVYYKNDGTLVQANLATNRYVVYDPANPSNVTQAATAPDLTVLGNTLPTYFGAFNVNMKYKGFDFGTLIRFSGGNKIMNVTRKEMLSQNFNNNSAEILGRWQSVDNPGDGWTPRLWAAGDPIVNGPTVANSRFVEKGDFVKFDNITLGYNFSKDTISAIGLKSLRVFAQAQNAIIITKYTGADPELEIAGVDYNVVPRSRVFSVGLNVGF</sequence>
<dbReference type="AlphaFoldDB" id="A0AAU0F3R6"/>
<evidence type="ECO:0000256" key="7">
    <source>
        <dbReference type="PROSITE-ProRule" id="PRU01360"/>
    </source>
</evidence>
<dbReference type="InterPro" id="IPR012910">
    <property type="entry name" value="Plug_dom"/>
</dbReference>
<dbReference type="KEGG" id="bpor:BPO_1822"/>
<comment type="subcellular location">
    <subcellularLocation>
        <location evidence="1 7">Cell outer membrane</location>
        <topology evidence="1 7">Multi-pass membrane protein</topology>
    </subcellularLocation>
</comment>
<dbReference type="PROSITE" id="PS52016">
    <property type="entry name" value="TONB_DEPENDENT_REC_3"/>
    <property type="match status" value="1"/>
</dbReference>
<keyword evidence="2 7" id="KW-0813">Transport</keyword>
<dbReference type="Gene3D" id="2.170.130.10">
    <property type="entry name" value="TonB-dependent receptor, plug domain"/>
    <property type="match status" value="1"/>
</dbReference>
<accession>A0AAU0F3R6</accession>
<evidence type="ECO:0000313" key="10">
    <source>
        <dbReference type="Proteomes" id="UP001432059"/>
    </source>
</evidence>
<evidence type="ECO:0000313" key="9">
    <source>
        <dbReference type="EMBL" id="WOC52469.1"/>
    </source>
</evidence>
<evidence type="ECO:0000256" key="5">
    <source>
        <dbReference type="ARBA" id="ARBA00023136"/>
    </source>
</evidence>
<keyword evidence="4 7" id="KW-0812">Transmembrane</keyword>
<dbReference type="Pfam" id="PF07715">
    <property type="entry name" value="Plug"/>
    <property type="match status" value="1"/>
</dbReference>
<protein>
    <submittedName>
        <fullName evidence="9">Outer membrane protein</fullName>
    </submittedName>
</protein>
<keyword evidence="10" id="KW-1185">Reference proteome</keyword>
<evidence type="ECO:0000256" key="6">
    <source>
        <dbReference type="ARBA" id="ARBA00023237"/>
    </source>
</evidence>
<dbReference type="RefSeq" id="WP_327983868.1">
    <property type="nucleotide sequence ID" value="NZ_CP136426.1"/>
</dbReference>
<evidence type="ECO:0000256" key="3">
    <source>
        <dbReference type="ARBA" id="ARBA00022452"/>
    </source>
</evidence>
<evidence type="ECO:0000256" key="4">
    <source>
        <dbReference type="ARBA" id="ARBA00022692"/>
    </source>
</evidence>
<proteinExistence type="inferred from homology"/>
<feature type="domain" description="TonB-dependent receptor plug" evidence="8">
    <location>
        <begin position="49"/>
        <end position="166"/>
    </location>
</feature>
<dbReference type="InterPro" id="IPR023996">
    <property type="entry name" value="TonB-dep_OMP_SusC/RagA"/>
</dbReference>
<gene>
    <name evidence="9" type="ORF">BPO_1822</name>
</gene>
<organism evidence="9 10">
    <name type="scientific">Bergeyella porcorum</name>
    <dbReference type="NCBI Taxonomy" id="1735111"/>
    <lineage>
        <taxon>Bacteria</taxon>
        <taxon>Pseudomonadati</taxon>
        <taxon>Bacteroidota</taxon>
        <taxon>Flavobacteriia</taxon>
        <taxon>Flavobacteriales</taxon>
        <taxon>Weeksellaceae</taxon>
        <taxon>Bergeyella</taxon>
    </lineage>
</organism>
<name>A0AAU0F3R6_9FLAO</name>
<dbReference type="NCBIfam" id="TIGR04057">
    <property type="entry name" value="SusC_RagA_signa"/>
    <property type="match status" value="1"/>
</dbReference>
<evidence type="ECO:0000259" key="8">
    <source>
        <dbReference type="Pfam" id="PF07715"/>
    </source>
</evidence>
<keyword evidence="3 7" id="KW-1134">Transmembrane beta strand</keyword>
<dbReference type="InterPro" id="IPR037066">
    <property type="entry name" value="Plug_dom_sf"/>
</dbReference>
<dbReference type="InterPro" id="IPR039426">
    <property type="entry name" value="TonB-dep_rcpt-like"/>
</dbReference>
<evidence type="ECO:0000256" key="2">
    <source>
        <dbReference type="ARBA" id="ARBA00022448"/>
    </source>
</evidence>